<sequence>MTPLLKRTLQQIAYFGLRDLDLKSPSQPREGWGLLTSILTNAMTMSGTDGVTRFLRHEASALIGLDSKFIGQLANWLEFNLVPSASKRHDDLNKWSKELVGRRALRRLIDVWIVEDEEQMSPPAPHNARSPRGSSRSTLWSRADSLIDSKIPKNTVTLLIAIFCASSYALGVRTNFPLREGWEGKNLMGRPCARAHRCVRLAQTKNLLNNVNLQWREQNAITP</sequence>
<evidence type="ECO:0000313" key="1">
    <source>
        <dbReference type="EMBL" id="GBP33325.1"/>
    </source>
</evidence>
<keyword evidence="2" id="KW-1185">Reference proteome</keyword>
<organism evidence="1 2">
    <name type="scientific">Eumeta variegata</name>
    <name type="common">Bagworm moth</name>
    <name type="synonym">Eumeta japonica</name>
    <dbReference type="NCBI Taxonomy" id="151549"/>
    <lineage>
        <taxon>Eukaryota</taxon>
        <taxon>Metazoa</taxon>
        <taxon>Ecdysozoa</taxon>
        <taxon>Arthropoda</taxon>
        <taxon>Hexapoda</taxon>
        <taxon>Insecta</taxon>
        <taxon>Pterygota</taxon>
        <taxon>Neoptera</taxon>
        <taxon>Endopterygota</taxon>
        <taxon>Lepidoptera</taxon>
        <taxon>Glossata</taxon>
        <taxon>Ditrysia</taxon>
        <taxon>Tineoidea</taxon>
        <taxon>Psychidae</taxon>
        <taxon>Oiketicinae</taxon>
        <taxon>Eumeta</taxon>
    </lineage>
</organism>
<dbReference type="EMBL" id="BGZK01000272">
    <property type="protein sequence ID" value="GBP33325.1"/>
    <property type="molecule type" value="Genomic_DNA"/>
</dbReference>
<gene>
    <name evidence="1" type="ORF">EVAR_30914_1</name>
</gene>
<proteinExistence type="predicted"/>
<protein>
    <submittedName>
        <fullName evidence="1">Uncharacterized protein</fullName>
    </submittedName>
</protein>
<accession>A0A4C1V515</accession>
<name>A0A4C1V515_EUMVA</name>
<dbReference type="AlphaFoldDB" id="A0A4C1V515"/>
<comment type="caution">
    <text evidence="1">The sequence shown here is derived from an EMBL/GenBank/DDBJ whole genome shotgun (WGS) entry which is preliminary data.</text>
</comment>
<dbReference type="Proteomes" id="UP000299102">
    <property type="component" value="Unassembled WGS sequence"/>
</dbReference>
<reference evidence="1 2" key="1">
    <citation type="journal article" date="2019" name="Commun. Biol.">
        <title>The bagworm genome reveals a unique fibroin gene that provides high tensile strength.</title>
        <authorList>
            <person name="Kono N."/>
            <person name="Nakamura H."/>
            <person name="Ohtoshi R."/>
            <person name="Tomita M."/>
            <person name="Numata K."/>
            <person name="Arakawa K."/>
        </authorList>
    </citation>
    <scope>NUCLEOTIDE SEQUENCE [LARGE SCALE GENOMIC DNA]</scope>
</reference>
<evidence type="ECO:0000313" key="2">
    <source>
        <dbReference type="Proteomes" id="UP000299102"/>
    </source>
</evidence>